<gene>
    <name evidence="1" type="ORF">CEXT_324591</name>
</gene>
<evidence type="ECO:0000313" key="1">
    <source>
        <dbReference type="EMBL" id="GIY77731.1"/>
    </source>
</evidence>
<reference evidence="1 2" key="1">
    <citation type="submission" date="2021-06" db="EMBL/GenBank/DDBJ databases">
        <title>Caerostris extrusa draft genome.</title>
        <authorList>
            <person name="Kono N."/>
            <person name="Arakawa K."/>
        </authorList>
    </citation>
    <scope>NUCLEOTIDE SEQUENCE [LARGE SCALE GENOMIC DNA]</scope>
</reference>
<dbReference type="EMBL" id="BPLR01015671">
    <property type="protein sequence ID" value="GIY77731.1"/>
    <property type="molecule type" value="Genomic_DNA"/>
</dbReference>
<comment type="caution">
    <text evidence="1">The sequence shown here is derived from an EMBL/GenBank/DDBJ whole genome shotgun (WGS) entry which is preliminary data.</text>
</comment>
<protein>
    <submittedName>
        <fullName evidence="1">Uncharacterized protein</fullName>
    </submittedName>
</protein>
<evidence type="ECO:0000313" key="2">
    <source>
        <dbReference type="Proteomes" id="UP001054945"/>
    </source>
</evidence>
<accession>A0AAV4W700</accession>
<dbReference type="AlphaFoldDB" id="A0AAV4W700"/>
<sequence>MMVSRSLSCSSINFRCIYKNDTDSVILKSYKDVTPKRNSVTVAVISKSPVDIYISDLNLVESYPHADYASFKNIQQHNIITDCTKSLPSSMGSSIDHTKLNDRTKFIESTTAIFSVFMDWPI</sequence>
<keyword evidence="2" id="KW-1185">Reference proteome</keyword>
<name>A0AAV4W700_CAEEX</name>
<dbReference type="Proteomes" id="UP001054945">
    <property type="component" value="Unassembled WGS sequence"/>
</dbReference>
<proteinExistence type="predicted"/>
<organism evidence="1 2">
    <name type="scientific">Caerostris extrusa</name>
    <name type="common">Bark spider</name>
    <name type="synonym">Caerostris bankana</name>
    <dbReference type="NCBI Taxonomy" id="172846"/>
    <lineage>
        <taxon>Eukaryota</taxon>
        <taxon>Metazoa</taxon>
        <taxon>Ecdysozoa</taxon>
        <taxon>Arthropoda</taxon>
        <taxon>Chelicerata</taxon>
        <taxon>Arachnida</taxon>
        <taxon>Araneae</taxon>
        <taxon>Araneomorphae</taxon>
        <taxon>Entelegynae</taxon>
        <taxon>Araneoidea</taxon>
        <taxon>Araneidae</taxon>
        <taxon>Caerostris</taxon>
    </lineage>
</organism>